<evidence type="ECO:0000313" key="1">
    <source>
        <dbReference type="EMBL" id="MEE2062198.1"/>
    </source>
</evidence>
<organism evidence="1 2">
    <name type="scientific">Rhodococcus artemisiae</name>
    <dbReference type="NCBI Taxonomy" id="714159"/>
    <lineage>
        <taxon>Bacteria</taxon>
        <taxon>Bacillati</taxon>
        <taxon>Actinomycetota</taxon>
        <taxon>Actinomycetes</taxon>
        <taxon>Mycobacteriales</taxon>
        <taxon>Nocardiaceae</taxon>
        <taxon>Rhodococcus</taxon>
    </lineage>
</organism>
<keyword evidence="2" id="KW-1185">Reference proteome</keyword>
<evidence type="ECO:0000313" key="2">
    <source>
        <dbReference type="Proteomes" id="UP001336020"/>
    </source>
</evidence>
<dbReference type="EMBL" id="JAUTXY010000030">
    <property type="protein sequence ID" value="MEE2062198.1"/>
    <property type="molecule type" value="Genomic_DNA"/>
</dbReference>
<comment type="caution">
    <text evidence="1">The sequence shown here is derived from an EMBL/GenBank/DDBJ whole genome shotgun (WGS) entry which is preliminary data.</text>
</comment>
<dbReference type="RefSeq" id="WP_330137256.1">
    <property type="nucleotide sequence ID" value="NZ_JAUTXY010000030.1"/>
</dbReference>
<dbReference type="Proteomes" id="UP001336020">
    <property type="component" value="Unassembled WGS sequence"/>
</dbReference>
<protein>
    <submittedName>
        <fullName evidence="1">Uncharacterized protein</fullName>
    </submittedName>
</protein>
<proteinExistence type="predicted"/>
<accession>A0ABU7LKX6</accession>
<name>A0ABU7LKX6_9NOCA</name>
<gene>
    <name evidence="1" type="ORF">Q7514_32205</name>
</gene>
<sequence>MAGKSIEVLHADYAAAIASGNHETFVSAKVALIEAKTGRALTADEIAYI</sequence>
<reference evidence="1 2" key="1">
    <citation type="submission" date="2023-07" db="EMBL/GenBank/DDBJ databases">
        <authorList>
            <person name="Girao M."/>
            <person name="Carvalho M.F."/>
        </authorList>
    </citation>
    <scope>NUCLEOTIDE SEQUENCE [LARGE SCALE GENOMIC DNA]</scope>
    <source>
        <strain evidence="1 2">YIM65754</strain>
    </source>
</reference>